<evidence type="ECO:0000256" key="13">
    <source>
        <dbReference type="ARBA" id="ARBA00022932"/>
    </source>
</evidence>
<dbReference type="NCBIfam" id="NF006375">
    <property type="entry name" value="PRK08609.1"/>
    <property type="match status" value="1"/>
</dbReference>
<evidence type="ECO:0000256" key="20">
    <source>
        <dbReference type="ARBA" id="ARBA00045548"/>
    </source>
</evidence>
<dbReference type="InterPro" id="IPR050243">
    <property type="entry name" value="PHP_phosphatase"/>
</dbReference>
<evidence type="ECO:0000256" key="18">
    <source>
        <dbReference type="ARBA" id="ARBA00044632"/>
    </source>
</evidence>
<evidence type="ECO:0000256" key="15">
    <source>
        <dbReference type="ARBA" id="ARBA00023204"/>
    </source>
</evidence>
<name>A0A3B0RQ88_9ZZZZ</name>
<dbReference type="Pfam" id="PF14716">
    <property type="entry name" value="HHH_8"/>
    <property type="match status" value="1"/>
</dbReference>
<dbReference type="GO" id="GO:0008270">
    <property type="term" value="F:zinc ion binding"/>
    <property type="evidence" value="ECO:0007669"/>
    <property type="project" value="TreeGrafter"/>
</dbReference>
<keyword evidence="8" id="KW-0808">Transferase</keyword>
<organism evidence="25">
    <name type="scientific">hydrothermal vent metagenome</name>
    <dbReference type="NCBI Taxonomy" id="652676"/>
    <lineage>
        <taxon>unclassified sequences</taxon>
        <taxon>metagenomes</taxon>
        <taxon>ecological metagenomes</taxon>
    </lineage>
</organism>
<dbReference type="InterPro" id="IPR016195">
    <property type="entry name" value="Pol/histidinol_Pase-like"/>
</dbReference>
<protein>
    <recommendedName>
        <fullName evidence="5">DNA polymerase beta</fullName>
        <ecNumber evidence="3">2.7.7.7</ecNumber>
        <ecNumber evidence="4">4.2.99.18</ecNumber>
    </recommendedName>
    <alternativeName>
        <fullName evidence="16">5'-deoxyribose-phosphate lyase</fullName>
    </alternativeName>
    <alternativeName>
        <fullName evidence="17">AP lyase</fullName>
    </alternativeName>
</protein>
<dbReference type="GO" id="GO:0005829">
    <property type="term" value="C:cytosol"/>
    <property type="evidence" value="ECO:0007669"/>
    <property type="project" value="TreeGrafter"/>
</dbReference>
<dbReference type="SUPFAM" id="SSF89550">
    <property type="entry name" value="PHP domain-like"/>
    <property type="match status" value="1"/>
</dbReference>
<comment type="catalytic activity">
    <reaction evidence="21">
        <text>DNA(n) + a 2'-deoxyribonucleoside 5'-triphosphate = DNA(n+1) + diphosphate</text>
        <dbReference type="Rhea" id="RHEA:22508"/>
        <dbReference type="Rhea" id="RHEA-COMP:17339"/>
        <dbReference type="Rhea" id="RHEA-COMP:17340"/>
        <dbReference type="ChEBI" id="CHEBI:33019"/>
        <dbReference type="ChEBI" id="CHEBI:61560"/>
        <dbReference type="ChEBI" id="CHEBI:173112"/>
        <dbReference type="EC" id="2.7.7.7"/>
    </reaction>
</comment>
<evidence type="ECO:0000256" key="14">
    <source>
        <dbReference type="ARBA" id="ARBA00023053"/>
    </source>
</evidence>
<dbReference type="PANTHER" id="PTHR36928:SF1">
    <property type="entry name" value="PHOSPHATASE YCDX-RELATED"/>
    <property type="match status" value="1"/>
</dbReference>
<evidence type="ECO:0000256" key="9">
    <source>
        <dbReference type="ARBA" id="ARBA00022695"/>
    </source>
</evidence>
<evidence type="ECO:0000256" key="16">
    <source>
        <dbReference type="ARBA" id="ARBA00035717"/>
    </source>
</evidence>
<dbReference type="SUPFAM" id="SSF47802">
    <property type="entry name" value="DNA polymerase beta, N-terminal domain-like"/>
    <property type="match status" value="1"/>
</dbReference>
<evidence type="ECO:0000256" key="8">
    <source>
        <dbReference type="ARBA" id="ARBA00022679"/>
    </source>
</evidence>
<dbReference type="SMART" id="SM00278">
    <property type="entry name" value="HhH1"/>
    <property type="match status" value="3"/>
</dbReference>
<keyword evidence="11" id="KW-0227">DNA damage</keyword>
<evidence type="ECO:0000256" key="3">
    <source>
        <dbReference type="ARBA" id="ARBA00012417"/>
    </source>
</evidence>
<evidence type="ECO:0000313" key="25">
    <source>
        <dbReference type="EMBL" id="VAV85755.1"/>
    </source>
</evidence>
<dbReference type="InterPro" id="IPR002008">
    <property type="entry name" value="DNA_pol_X_beta-like"/>
</dbReference>
<dbReference type="InterPro" id="IPR029398">
    <property type="entry name" value="PolB_thumb"/>
</dbReference>
<evidence type="ECO:0000259" key="24">
    <source>
        <dbReference type="SMART" id="SM00483"/>
    </source>
</evidence>
<evidence type="ECO:0000259" key="22">
    <source>
        <dbReference type="SMART" id="SM00278"/>
    </source>
</evidence>
<dbReference type="InterPro" id="IPR003583">
    <property type="entry name" value="Hlx-hairpin-Hlx_DNA-bd_motif"/>
</dbReference>
<evidence type="ECO:0000256" key="6">
    <source>
        <dbReference type="ARBA" id="ARBA00022481"/>
    </source>
</evidence>
<evidence type="ECO:0000256" key="2">
    <source>
        <dbReference type="ARBA" id="ARBA00004496"/>
    </source>
</evidence>
<dbReference type="Pfam" id="PF02811">
    <property type="entry name" value="PHP"/>
    <property type="match status" value="1"/>
</dbReference>
<feature type="domain" description="Polymerase/histidinol phosphatase N-terminal" evidence="23">
    <location>
        <begin position="347"/>
        <end position="430"/>
    </location>
</feature>
<accession>A0A3B0RQ88</accession>
<dbReference type="GO" id="GO:0140078">
    <property type="term" value="F:class I DNA-(apurinic or apyrimidinic site) endonuclease activity"/>
    <property type="evidence" value="ECO:0007669"/>
    <property type="project" value="UniProtKB-EC"/>
</dbReference>
<dbReference type="Gene3D" id="3.20.20.140">
    <property type="entry name" value="Metal-dependent hydrolases"/>
    <property type="match status" value="1"/>
</dbReference>
<dbReference type="Gene3D" id="1.10.150.110">
    <property type="entry name" value="DNA polymerase beta, N-terminal domain-like"/>
    <property type="match status" value="1"/>
</dbReference>
<comment type="cofactor">
    <cofactor evidence="1">
        <name>Mg(2+)</name>
        <dbReference type="ChEBI" id="CHEBI:18420"/>
    </cofactor>
</comment>
<gene>
    <name evidence="25" type="ORF">MNBD_DELTA01-137</name>
</gene>
<dbReference type="InterPro" id="IPR037160">
    <property type="entry name" value="DNA_Pol_thumb_sf"/>
</dbReference>
<dbReference type="EC" id="4.2.99.18" evidence="4"/>
<evidence type="ECO:0000256" key="7">
    <source>
        <dbReference type="ARBA" id="ARBA00022634"/>
    </source>
</evidence>
<proteinExistence type="predicted"/>
<keyword evidence="14" id="KW-0915">Sodium</keyword>
<comment type="catalytic activity">
    <reaction evidence="18">
        <text>2'-deoxyribonucleotide-(2'-deoxyribose 5'-phosphate)-2'-deoxyribonucleotide-DNA = a 3'-end 2'-deoxyribonucleotide-(2,3-dehydro-2,3-deoxyribose 5'-phosphate)-DNA + a 5'-end 5'-phospho-2'-deoxyribonucleoside-DNA + H(+)</text>
        <dbReference type="Rhea" id="RHEA:66592"/>
        <dbReference type="Rhea" id="RHEA-COMP:13180"/>
        <dbReference type="Rhea" id="RHEA-COMP:16897"/>
        <dbReference type="Rhea" id="RHEA-COMP:17067"/>
        <dbReference type="ChEBI" id="CHEBI:15378"/>
        <dbReference type="ChEBI" id="CHEBI:136412"/>
        <dbReference type="ChEBI" id="CHEBI:157695"/>
        <dbReference type="ChEBI" id="CHEBI:167181"/>
        <dbReference type="EC" id="4.2.99.18"/>
    </reaction>
</comment>
<dbReference type="Pfam" id="PF14520">
    <property type="entry name" value="HHH_5"/>
    <property type="match status" value="1"/>
</dbReference>
<dbReference type="EC" id="2.7.7.7" evidence="3"/>
<feature type="domain" description="Helix-hairpin-helix DNA-binding motif class 1" evidence="22">
    <location>
        <begin position="128"/>
        <end position="147"/>
    </location>
</feature>
<dbReference type="EMBL" id="UOEA01000097">
    <property type="protein sequence ID" value="VAV85755.1"/>
    <property type="molecule type" value="Genomic_DNA"/>
</dbReference>
<dbReference type="Pfam" id="PF14791">
    <property type="entry name" value="DNA_pol_B_thumb"/>
    <property type="match status" value="1"/>
</dbReference>
<evidence type="ECO:0000256" key="10">
    <source>
        <dbReference type="ARBA" id="ARBA00022705"/>
    </source>
</evidence>
<dbReference type="GO" id="GO:0006281">
    <property type="term" value="P:DNA repair"/>
    <property type="evidence" value="ECO:0007669"/>
    <property type="project" value="UniProtKB-KW"/>
</dbReference>
<feature type="domain" description="Helix-hairpin-helix DNA-binding motif class 1" evidence="22">
    <location>
        <begin position="93"/>
        <end position="112"/>
    </location>
</feature>
<dbReference type="InterPro" id="IPR010996">
    <property type="entry name" value="HHH_MUS81"/>
</dbReference>
<keyword evidence="10" id="KW-0235">DNA replication</keyword>
<keyword evidence="9" id="KW-0548">Nucleotidyltransferase</keyword>
<dbReference type="AlphaFoldDB" id="A0A3B0RQ88"/>
<evidence type="ECO:0000256" key="17">
    <source>
        <dbReference type="ARBA" id="ARBA00035726"/>
    </source>
</evidence>
<dbReference type="SUPFAM" id="SSF81301">
    <property type="entry name" value="Nucleotidyltransferase"/>
    <property type="match status" value="1"/>
</dbReference>
<dbReference type="InterPro" id="IPR003141">
    <property type="entry name" value="Pol/His_phosphatase_N"/>
</dbReference>
<dbReference type="InterPro" id="IPR002054">
    <property type="entry name" value="DNA-dir_DNA_pol_X"/>
</dbReference>
<dbReference type="SMART" id="SM00481">
    <property type="entry name" value="POLIIIAc"/>
    <property type="match status" value="1"/>
</dbReference>
<evidence type="ECO:0000256" key="21">
    <source>
        <dbReference type="ARBA" id="ARBA00049244"/>
    </source>
</evidence>
<evidence type="ECO:0000256" key="11">
    <source>
        <dbReference type="ARBA" id="ARBA00022763"/>
    </source>
</evidence>
<dbReference type="GO" id="GO:0003677">
    <property type="term" value="F:DNA binding"/>
    <property type="evidence" value="ECO:0007669"/>
    <property type="project" value="InterPro"/>
</dbReference>
<evidence type="ECO:0000256" key="5">
    <source>
        <dbReference type="ARBA" id="ARBA00020020"/>
    </source>
</evidence>
<evidence type="ECO:0000256" key="1">
    <source>
        <dbReference type="ARBA" id="ARBA00001946"/>
    </source>
</evidence>
<dbReference type="PRINTS" id="PR00870">
    <property type="entry name" value="DNAPOLXBETA"/>
</dbReference>
<dbReference type="Gene3D" id="1.10.150.20">
    <property type="entry name" value="5' to 3' exonuclease, C-terminal subdomain"/>
    <property type="match status" value="1"/>
</dbReference>
<reference evidence="25" key="1">
    <citation type="submission" date="2018-06" db="EMBL/GenBank/DDBJ databases">
        <authorList>
            <person name="Zhirakovskaya E."/>
        </authorList>
    </citation>
    <scope>NUCLEOTIDE SEQUENCE</scope>
</reference>
<evidence type="ECO:0000259" key="23">
    <source>
        <dbReference type="SMART" id="SM00481"/>
    </source>
</evidence>
<keyword evidence="15" id="KW-0234">DNA repair</keyword>
<dbReference type="CDD" id="cd00141">
    <property type="entry name" value="NT_POLXc"/>
    <property type="match status" value="1"/>
</dbReference>
<feature type="domain" description="Helix-hairpin-helix DNA-binding motif class 1" evidence="22">
    <location>
        <begin position="53"/>
        <end position="72"/>
    </location>
</feature>
<evidence type="ECO:0000256" key="12">
    <source>
        <dbReference type="ARBA" id="ARBA00022843"/>
    </source>
</evidence>
<dbReference type="Gene3D" id="3.30.460.10">
    <property type="entry name" value="Beta Polymerase, domain 2"/>
    <property type="match status" value="1"/>
</dbReference>
<dbReference type="InterPro" id="IPR022311">
    <property type="entry name" value="PolX-like"/>
</dbReference>
<dbReference type="PIRSF" id="PIRSF005047">
    <property type="entry name" value="UCP005047_YshC"/>
    <property type="match status" value="1"/>
</dbReference>
<keyword evidence="6" id="KW-0488">Methylation</keyword>
<sequence length="585" mass="63419">MNNKEVVRVLVTIADLLEIKGENPFRVRSYRNAAATIDALSVSLELIAGAEQDRLEDIPGVGKAIHGKIIEVLDTGSCRLLEELREELPGGLLDMLAVPGLGPKKVRLFYRSLGIDSVDALERAALAAELRALPGMGEKSEQKILRSIERYRRTRKSSKRFRLGTATAFAGKLVEYLSAVEGVASVDIAGSLRRWCESVGDIDILVTGRDGAVVMDAVAAYPGVTEVIGRGDTKSSVLIPLENTSIQVDVRFVEASAKGAALNYFTGSKEHGVALRSRAKKMGLKLSEYGVFDEATGRRVAGKDEGSVYKALGLLYIEPELRENRGEIEAAEKGELPTLINEADIRGNLHMHTTASDGANTVEEMARAAIKEGYEYIAITDHSKASGIAGGLDEKRLLKHINSINSIAQKLKDEGEVITLLKGVEVDILSAGALDYSDELLSMLDCVVGAVHSGFDMEGARMTARITSAIESDMLNILAHPTGRLIGAREPYDMDIEAVMEAAAAFGVAMELNSYPERLDLKDTHCRMAREKGLLVSISTDSHSTETFSNMTYGVHTARRGWLEKGDVLNTRPLKSLLGFFRKGA</sequence>
<dbReference type="InterPro" id="IPR027421">
    <property type="entry name" value="DNA_pol_lamdba_lyase_dom_sf"/>
</dbReference>
<dbReference type="GO" id="GO:0042578">
    <property type="term" value="F:phosphoric ester hydrolase activity"/>
    <property type="evidence" value="ECO:0007669"/>
    <property type="project" value="TreeGrafter"/>
</dbReference>
<comment type="subcellular location">
    <subcellularLocation>
        <location evidence="2">Cytoplasm</location>
    </subcellularLocation>
</comment>
<dbReference type="CDD" id="cd07436">
    <property type="entry name" value="PHP_PolX"/>
    <property type="match status" value="1"/>
</dbReference>
<dbReference type="InterPro" id="IPR004013">
    <property type="entry name" value="PHP_dom"/>
</dbReference>
<keyword evidence="13" id="KW-0239">DNA-directed DNA polymerase</keyword>
<dbReference type="InterPro" id="IPR047967">
    <property type="entry name" value="PolX_PHP"/>
</dbReference>
<evidence type="ECO:0000256" key="19">
    <source>
        <dbReference type="ARBA" id="ARBA00044678"/>
    </source>
</evidence>
<comment type="catalytic activity">
    <reaction evidence="19">
        <text>a 5'-end 2'-deoxyribose-2'-deoxyribonucleotide-DNA = (2E,4S)-4-hydroxypenten-2-al-5-phosphate + a 5'-end 5'-phospho-2'-deoxyribonucleoside-DNA + H(+)</text>
        <dbReference type="Rhea" id="RHEA:76255"/>
        <dbReference type="Rhea" id="RHEA-COMP:13180"/>
        <dbReference type="Rhea" id="RHEA-COMP:18657"/>
        <dbReference type="ChEBI" id="CHEBI:15378"/>
        <dbReference type="ChEBI" id="CHEBI:136412"/>
        <dbReference type="ChEBI" id="CHEBI:195194"/>
        <dbReference type="ChEBI" id="CHEBI:195195"/>
    </reaction>
</comment>
<feature type="domain" description="DNA-directed DNA polymerase X" evidence="24">
    <location>
        <begin position="1"/>
        <end position="323"/>
    </location>
</feature>
<keyword evidence="12" id="KW-0832">Ubl conjugation</keyword>
<evidence type="ECO:0000256" key="4">
    <source>
        <dbReference type="ARBA" id="ARBA00012720"/>
    </source>
</evidence>
<dbReference type="Gene3D" id="3.30.210.10">
    <property type="entry name" value="DNA polymerase, thumb domain"/>
    <property type="match status" value="1"/>
</dbReference>
<keyword evidence="7" id="KW-0237">DNA synthesis</keyword>
<dbReference type="SMART" id="SM00483">
    <property type="entry name" value="POLXc"/>
    <property type="match status" value="1"/>
</dbReference>
<dbReference type="PANTHER" id="PTHR36928">
    <property type="entry name" value="PHOSPHATASE YCDX-RELATED"/>
    <property type="match status" value="1"/>
</dbReference>
<comment type="function">
    <text evidence="20">Repair polymerase that plays a key role in base-excision repair. During this process, the damaged base is excised by specific DNA glycosylases, the DNA backbone is nicked at the abasic site by an apurinic/apyrimidic (AP) endonuclease, and POLB removes 5'-deoxyribose-phosphate from the preincised AP site acting as a 5'-deoxyribose-phosphate lyase (5'-dRP lyase); through its DNA polymerase activity, it adds one nucleotide to the 3' end of the arising single-nucleotide gap. Conducts 'gap-filling' DNA synthesis in a stepwise distributive fashion rather than in a processive fashion as for other DNA polymerases. It is also able to cleave sugar-phosphate bonds 3' to an intact AP site, acting as an AP lyase.</text>
</comment>
<dbReference type="GO" id="GO:0003887">
    <property type="term" value="F:DNA-directed DNA polymerase activity"/>
    <property type="evidence" value="ECO:0007669"/>
    <property type="project" value="UniProtKB-KW"/>
</dbReference>
<dbReference type="InterPro" id="IPR043519">
    <property type="entry name" value="NT_sf"/>
</dbReference>